<evidence type="ECO:0000313" key="3">
    <source>
        <dbReference type="Proteomes" id="UP000593561"/>
    </source>
</evidence>
<evidence type="ECO:0000313" key="2">
    <source>
        <dbReference type="EMBL" id="MBA0607447.1"/>
    </source>
</evidence>
<protein>
    <recommendedName>
        <fullName evidence="1">DUF4283 domain-containing protein</fullName>
    </recommendedName>
</protein>
<dbReference type="AlphaFoldDB" id="A0A7J8R0S1"/>
<accession>A0A7J8R0S1</accession>
<comment type="caution">
    <text evidence="2">The sequence shown here is derived from an EMBL/GenBank/DDBJ whole genome shotgun (WGS) entry which is preliminary data.</text>
</comment>
<dbReference type="EMBL" id="JABFAC010000002">
    <property type="protein sequence ID" value="MBA0607447.1"/>
    <property type="molecule type" value="Genomic_DNA"/>
</dbReference>
<gene>
    <name evidence="2" type="ORF">Godav_019745</name>
</gene>
<feature type="domain" description="DUF4283" evidence="1">
    <location>
        <begin position="45"/>
        <end position="83"/>
    </location>
</feature>
<dbReference type="Proteomes" id="UP000593561">
    <property type="component" value="Unassembled WGS sequence"/>
</dbReference>
<evidence type="ECO:0000259" key="1">
    <source>
        <dbReference type="Pfam" id="PF14111"/>
    </source>
</evidence>
<name>A0A7J8R0S1_GOSDV</name>
<proteinExistence type="predicted"/>
<dbReference type="Pfam" id="PF14111">
    <property type="entry name" value="DUF4283"/>
    <property type="match status" value="1"/>
</dbReference>
<organism evidence="2 3">
    <name type="scientific">Gossypium davidsonii</name>
    <name type="common">Davidson's cotton</name>
    <name type="synonym">Gossypium klotzschianum subsp. davidsonii</name>
    <dbReference type="NCBI Taxonomy" id="34287"/>
    <lineage>
        <taxon>Eukaryota</taxon>
        <taxon>Viridiplantae</taxon>
        <taxon>Streptophyta</taxon>
        <taxon>Embryophyta</taxon>
        <taxon>Tracheophyta</taxon>
        <taxon>Spermatophyta</taxon>
        <taxon>Magnoliopsida</taxon>
        <taxon>eudicotyledons</taxon>
        <taxon>Gunneridae</taxon>
        <taxon>Pentapetalae</taxon>
        <taxon>rosids</taxon>
        <taxon>malvids</taxon>
        <taxon>Malvales</taxon>
        <taxon>Malvaceae</taxon>
        <taxon>Malvoideae</taxon>
        <taxon>Gossypium</taxon>
    </lineage>
</organism>
<feature type="non-terminal residue" evidence="2">
    <location>
        <position position="1"/>
    </location>
</feature>
<sequence length="202" mass="23509">SDVWVLFGRVFSDNECCPFFDNDEYNGKSVASFKGCSDIECWGMRYLFKFFHKMDIDRVINGNPWTFNKHLLLIHQLENDEDPMFLDYDLKQLNRGLMNHLKFQVELDVRKPLKRRKKILRKEGDDDSREANLSMHGLGSNLRDEWKNDTVKNVEGKKRPKIDVSVPNVSEFSDSLGILAKQHNAHLHQISTIANGQADREP</sequence>
<dbReference type="InterPro" id="IPR025558">
    <property type="entry name" value="DUF4283"/>
</dbReference>
<keyword evidence="3" id="KW-1185">Reference proteome</keyword>
<reference evidence="2 3" key="1">
    <citation type="journal article" date="2019" name="Genome Biol. Evol.">
        <title>Insights into the evolution of the New World diploid cottons (Gossypium, subgenus Houzingenia) based on genome sequencing.</title>
        <authorList>
            <person name="Grover C.E."/>
            <person name="Arick M.A. 2nd"/>
            <person name="Thrash A."/>
            <person name="Conover J.L."/>
            <person name="Sanders W.S."/>
            <person name="Peterson D.G."/>
            <person name="Frelichowski J.E."/>
            <person name="Scheffler J.A."/>
            <person name="Scheffler B.E."/>
            <person name="Wendel J.F."/>
        </authorList>
    </citation>
    <scope>NUCLEOTIDE SEQUENCE [LARGE SCALE GENOMIC DNA]</scope>
    <source>
        <strain evidence="2">27</strain>
        <tissue evidence="2">Leaf</tissue>
    </source>
</reference>